<feature type="domain" description="Calcineurin-like phosphoesterase" evidence="1">
    <location>
        <begin position="31"/>
        <end position="158"/>
    </location>
</feature>
<dbReference type="Pfam" id="PF00149">
    <property type="entry name" value="Metallophos"/>
    <property type="match status" value="1"/>
</dbReference>
<dbReference type="RefSeq" id="WP_066431423.1">
    <property type="nucleotide sequence ID" value="NZ_LZRN01000006.1"/>
</dbReference>
<protein>
    <submittedName>
        <fullName evidence="2">Putative phosphoesterase</fullName>
    </submittedName>
</protein>
<name>A0A1A7R2S2_9FLAO</name>
<organism evidence="2 3">
    <name type="scientific">Gelidibacter algens</name>
    <dbReference type="NCBI Taxonomy" id="49280"/>
    <lineage>
        <taxon>Bacteria</taxon>
        <taxon>Pseudomonadati</taxon>
        <taxon>Bacteroidota</taxon>
        <taxon>Flavobacteriia</taxon>
        <taxon>Flavobacteriales</taxon>
        <taxon>Flavobacteriaceae</taxon>
        <taxon>Gelidibacter</taxon>
    </lineage>
</organism>
<accession>A0A1A7R2S2</accession>
<dbReference type="InterPro" id="IPR029052">
    <property type="entry name" value="Metallo-depent_PP-like"/>
</dbReference>
<dbReference type="InterPro" id="IPR024173">
    <property type="entry name" value="Pesterase_MJ0037-like"/>
</dbReference>
<dbReference type="InterPro" id="IPR004843">
    <property type="entry name" value="Calcineurin-like_PHP"/>
</dbReference>
<dbReference type="OrthoDB" id="9795838at2"/>
<evidence type="ECO:0000313" key="3">
    <source>
        <dbReference type="Proteomes" id="UP000248987"/>
    </source>
</evidence>
<proteinExistence type="predicted"/>
<gene>
    <name evidence="2" type="ORF">LX77_00864</name>
</gene>
<dbReference type="PIRSF" id="PIRSF000887">
    <property type="entry name" value="Pesterase_MJ0037"/>
    <property type="match status" value="1"/>
</dbReference>
<comment type="caution">
    <text evidence="2">The sequence shown here is derived from an EMBL/GenBank/DDBJ whole genome shotgun (WGS) entry which is preliminary data.</text>
</comment>
<dbReference type="SUPFAM" id="SSF56300">
    <property type="entry name" value="Metallo-dependent phosphatases"/>
    <property type="match status" value="1"/>
</dbReference>
<evidence type="ECO:0000313" key="2">
    <source>
        <dbReference type="EMBL" id="RAJ26609.1"/>
    </source>
</evidence>
<dbReference type="Proteomes" id="UP000248987">
    <property type="component" value="Unassembled WGS sequence"/>
</dbReference>
<dbReference type="PANTHER" id="PTHR39323">
    <property type="entry name" value="BLR1149 PROTEIN"/>
    <property type="match status" value="1"/>
</dbReference>
<reference evidence="2 3" key="1">
    <citation type="submission" date="2018-06" db="EMBL/GenBank/DDBJ databases">
        <title>Genomic Encyclopedia of Archaeal and Bacterial Type Strains, Phase II (KMG-II): from individual species to whole genera.</title>
        <authorList>
            <person name="Goeker M."/>
        </authorList>
    </citation>
    <scope>NUCLEOTIDE SEQUENCE [LARGE SCALE GENOMIC DNA]</scope>
    <source>
        <strain evidence="2 3">DSM 12408</strain>
    </source>
</reference>
<dbReference type="EMBL" id="QLLQ01000002">
    <property type="protein sequence ID" value="RAJ26609.1"/>
    <property type="molecule type" value="Genomic_DNA"/>
</dbReference>
<keyword evidence="3" id="KW-1185">Reference proteome</keyword>
<dbReference type="STRING" id="49280.A9996_04505"/>
<dbReference type="AlphaFoldDB" id="A0A1A7R2S2"/>
<dbReference type="NCBIfam" id="TIGR04123">
    <property type="entry name" value="P_estr_lig_assc"/>
    <property type="match status" value="1"/>
</dbReference>
<dbReference type="PANTHER" id="PTHR39323:SF1">
    <property type="entry name" value="BLR1149 PROTEIN"/>
    <property type="match status" value="1"/>
</dbReference>
<evidence type="ECO:0000259" key="1">
    <source>
        <dbReference type="Pfam" id="PF00149"/>
    </source>
</evidence>
<dbReference type="Gene3D" id="3.60.21.10">
    <property type="match status" value="1"/>
</dbReference>
<dbReference type="GO" id="GO:0016787">
    <property type="term" value="F:hydrolase activity"/>
    <property type="evidence" value="ECO:0007669"/>
    <property type="project" value="InterPro"/>
</dbReference>
<dbReference type="InterPro" id="IPR026336">
    <property type="entry name" value="PdeM-like"/>
</dbReference>
<sequence length="216" mass="24384">MSIVTKDIPVQNITLTLTNQRALYWQDEATLVVSDLHIGKTAHFRKAGIAIPSAILDNDLKRLQGLIDHFAVKTILVVGDLFHAENNTDMNQFQTFIQDNNTVEFELIKGNHDRLKNSFYEAMEIEVFKTHKDVGTLRFVHDEQHCQPNVFCVSGHTHPGVTIKGRGKVSIKLPCFELSEHRLILPAFSEFTGLNTKRSVASAVCYGFTEKSVFEI</sequence>